<dbReference type="Proteomes" id="UP000054477">
    <property type="component" value="Unassembled WGS sequence"/>
</dbReference>
<proteinExistence type="predicted"/>
<sequence length="97" mass="10397">MAYLPRKVYQSKRPAPPDSINVFASIPVVTATQAWLGTPGSSGGLTVDNAVVNEITKVYTTVKVGSANGDGDWRSFTIVLTGHENIAKKPENKEEAH</sequence>
<keyword evidence="2" id="KW-1185">Reference proteome</keyword>
<dbReference type="EMBL" id="KN838684">
    <property type="protein sequence ID" value="KIJ97790.1"/>
    <property type="molecule type" value="Genomic_DNA"/>
</dbReference>
<dbReference type="HOGENOM" id="CLU_2347016_0_0_1"/>
<name>A0A0C9WY94_9AGAR</name>
<evidence type="ECO:0000313" key="1">
    <source>
        <dbReference type="EMBL" id="KIJ97790.1"/>
    </source>
</evidence>
<organism evidence="1 2">
    <name type="scientific">Laccaria amethystina LaAM-08-1</name>
    <dbReference type="NCBI Taxonomy" id="1095629"/>
    <lineage>
        <taxon>Eukaryota</taxon>
        <taxon>Fungi</taxon>
        <taxon>Dikarya</taxon>
        <taxon>Basidiomycota</taxon>
        <taxon>Agaricomycotina</taxon>
        <taxon>Agaricomycetes</taxon>
        <taxon>Agaricomycetidae</taxon>
        <taxon>Agaricales</taxon>
        <taxon>Agaricineae</taxon>
        <taxon>Hydnangiaceae</taxon>
        <taxon>Laccaria</taxon>
    </lineage>
</organism>
<dbReference type="AlphaFoldDB" id="A0A0C9WY94"/>
<accession>A0A0C9WY94</accession>
<evidence type="ECO:0000313" key="2">
    <source>
        <dbReference type="Proteomes" id="UP000054477"/>
    </source>
</evidence>
<reference evidence="2" key="2">
    <citation type="submission" date="2015-01" db="EMBL/GenBank/DDBJ databases">
        <title>Evolutionary Origins and Diversification of the Mycorrhizal Mutualists.</title>
        <authorList>
            <consortium name="DOE Joint Genome Institute"/>
            <consortium name="Mycorrhizal Genomics Consortium"/>
            <person name="Kohler A."/>
            <person name="Kuo A."/>
            <person name="Nagy L.G."/>
            <person name="Floudas D."/>
            <person name="Copeland A."/>
            <person name="Barry K.W."/>
            <person name="Cichocki N."/>
            <person name="Veneault-Fourrey C."/>
            <person name="LaButti K."/>
            <person name="Lindquist E.A."/>
            <person name="Lipzen A."/>
            <person name="Lundell T."/>
            <person name="Morin E."/>
            <person name="Murat C."/>
            <person name="Riley R."/>
            <person name="Ohm R."/>
            <person name="Sun H."/>
            <person name="Tunlid A."/>
            <person name="Henrissat B."/>
            <person name="Grigoriev I.V."/>
            <person name="Hibbett D.S."/>
            <person name="Martin F."/>
        </authorList>
    </citation>
    <scope>NUCLEOTIDE SEQUENCE [LARGE SCALE GENOMIC DNA]</scope>
    <source>
        <strain evidence="2">LaAM-08-1</strain>
    </source>
</reference>
<reference evidence="1 2" key="1">
    <citation type="submission" date="2014-04" db="EMBL/GenBank/DDBJ databases">
        <authorList>
            <consortium name="DOE Joint Genome Institute"/>
            <person name="Kuo A."/>
            <person name="Kohler A."/>
            <person name="Nagy L.G."/>
            <person name="Floudas D."/>
            <person name="Copeland A."/>
            <person name="Barry K.W."/>
            <person name="Cichocki N."/>
            <person name="Veneault-Fourrey C."/>
            <person name="LaButti K."/>
            <person name="Lindquist E.A."/>
            <person name="Lipzen A."/>
            <person name="Lundell T."/>
            <person name="Morin E."/>
            <person name="Murat C."/>
            <person name="Sun H."/>
            <person name="Tunlid A."/>
            <person name="Henrissat B."/>
            <person name="Grigoriev I.V."/>
            <person name="Hibbett D.S."/>
            <person name="Martin F."/>
            <person name="Nordberg H.P."/>
            <person name="Cantor M.N."/>
            <person name="Hua S.X."/>
        </authorList>
    </citation>
    <scope>NUCLEOTIDE SEQUENCE [LARGE SCALE GENOMIC DNA]</scope>
    <source>
        <strain evidence="1 2">LaAM-08-1</strain>
    </source>
</reference>
<protein>
    <submittedName>
        <fullName evidence="1">Uncharacterized protein</fullName>
    </submittedName>
</protein>
<gene>
    <name evidence="1" type="ORF">K443DRAFT_9662</name>
</gene>